<accession>A0AAE1VC84</accession>
<dbReference type="AlphaFoldDB" id="A0AAE1VC84"/>
<dbReference type="PANTHER" id="PTHR33883:SF7">
    <property type="entry name" value="OS04G0521600 PROTEIN"/>
    <property type="match status" value="1"/>
</dbReference>
<dbReference type="PANTHER" id="PTHR33883">
    <property type="entry name" value="WPP DOMAIN-ASSOCIATED PROTEIN"/>
    <property type="match status" value="1"/>
</dbReference>
<comment type="caution">
    <text evidence="1">The sequence shown here is derived from an EMBL/GenBank/DDBJ whole genome shotgun (WGS) entry which is preliminary data.</text>
</comment>
<evidence type="ECO:0000313" key="2">
    <source>
        <dbReference type="Proteomes" id="UP001291623"/>
    </source>
</evidence>
<gene>
    <name evidence="1" type="ORF">RND71_025020</name>
</gene>
<evidence type="ECO:0000313" key="1">
    <source>
        <dbReference type="EMBL" id="KAK4356049.1"/>
    </source>
</evidence>
<dbReference type="EMBL" id="JAVYJV010000013">
    <property type="protein sequence ID" value="KAK4356049.1"/>
    <property type="molecule type" value="Genomic_DNA"/>
</dbReference>
<keyword evidence="2" id="KW-1185">Reference proteome</keyword>
<dbReference type="InterPro" id="IPR037490">
    <property type="entry name" value="WAP"/>
</dbReference>
<protein>
    <submittedName>
        <fullName evidence="1">Uncharacterized protein</fullName>
    </submittedName>
</protein>
<organism evidence="1 2">
    <name type="scientific">Anisodus tanguticus</name>
    <dbReference type="NCBI Taxonomy" id="243964"/>
    <lineage>
        <taxon>Eukaryota</taxon>
        <taxon>Viridiplantae</taxon>
        <taxon>Streptophyta</taxon>
        <taxon>Embryophyta</taxon>
        <taxon>Tracheophyta</taxon>
        <taxon>Spermatophyta</taxon>
        <taxon>Magnoliopsida</taxon>
        <taxon>eudicotyledons</taxon>
        <taxon>Gunneridae</taxon>
        <taxon>Pentapetalae</taxon>
        <taxon>asterids</taxon>
        <taxon>lamiids</taxon>
        <taxon>Solanales</taxon>
        <taxon>Solanaceae</taxon>
        <taxon>Solanoideae</taxon>
        <taxon>Hyoscyameae</taxon>
        <taxon>Anisodus</taxon>
    </lineage>
</organism>
<name>A0AAE1VC84_9SOLA</name>
<sequence length="218" mass="25356">MRKDVKNSNKSPLEIYPRPGRWLLPIQVPLILTQLDLYGSYHIPKIKPTTADSLTRPEQNKVIQQMSSDIDILKETLDFAFGRRDNGEMVPVEKQWRCTIEKDILSVLIRGFINDIQQRFEFELSNFLGDRIPLGFSNENLSEFIGEITTLRQELKAFYSRYDEEIKTINNQDFLVPLTKIQRTCSEPLHKVDQECQEVGGSNYVAKLIKNHESVIRK</sequence>
<dbReference type="Proteomes" id="UP001291623">
    <property type="component" value="Unassembled WGS sequence"/>
</dbReference>
<proteinExistence type="predicted"/>
<reference evidence="1" key="1">
    <citation type="submission" date="2023-12" db="EMBL/GenBank/DDBJ databases">
        <title>Genome assembly of Anisodus tanguticus.</title>
        <authorList>
            <person name="Wang Y.-J."/>
        </authorList>
    </citation>
    <scope>NUCLEOTIDE SEQUENCE</scope>
    <source>
        <strain evidence="1">KB-2021</strain>
        <tissue evidence="1">Leaf</tissue>
    </source>
</reference>